<accession>A0A1M7ZQM3</accession>
<dbReference type="RefSeq" id="WP_073631602.1">
    <property type="nucleotide sequence ID" value="NZ_FRXO01000010.1"/>
</dbReference>
<dbReference type="CDD" id="cd10451">
    <property type="entry name" value="GIY-YIG_LuxR_like"/>
    <property type="match status" value="1"/>
</dbReference>
<organism evidence="1 2">
    <name type="scientific">Pseudoxanthobacter soli DSM 19599</name>
    <dbReference type="NCBI Taxonomy" id="1123029"/>
    <lineage>
        <taxon>Bacteria</taxon>
        <taxon>Pseudomonadati</taxon>
        <taxon>Pseudomonadota</taxon>
        <taxon>Alphaproteobacteria</taxon>
        <taxon>Hyphomicrobiales</taxon>
        <taxon>Segnochrobactraceae</taxon>
        <taxon>Pseudoxanthobacter</taxon>
    </lineage>
</organism>
<name>A0A1M7ZQM3_9HYPH</name>
<proteinExistence type="predicted"/>
<dbReference type="Gene3D" id="3.40.1440.10">
    <property type="entry name" value="GIY-YIG endonuclease"/>
    <property type="match status" value="1"/>
</dbReference>
<evidence type="ECO:0000313" key="1">
    <source>
        <dbReference type="EMBL" id="SHO67109.1"/>
    </source>
</evidence>
<dbReference type="OrthoDB" id="7270972at2"/>
<sequence length="111" mass="12333">MKHEERRAAVAAYKERKSRAGIYAVRCLPAGKCWVGRTADVGAIRNRLWFTLANGSGTRPAMQAAWNAHGAEAFSFEELERLPDDIEAVSVDRVLKERLAHWRAVLGADLA</sequence>
<dbReference type="AlphaFoldDB" id="A0A1M7ZQM3"/>
<evidence type="ECO:0008006" key="3">
    <source>
        <dbReference type="Google" id="ProtNLM"/>
    </source>
</evidence>
<protein>
    <recommendedName>
        <fullName evidence="3">GIY-YIG nuclease family protein</fullName>
    </recommendedName>
</protein>
<dbReference type="STRING" id="1123029.SAMN02745172_03774"/>
<evidence type="ECO:0000313" key="2">
    <source>
        <dbReference type="Proteomes" id="UP000186406"/>
    </source>
</evidence>
<dbReference type="EMBL" id="FRXO01000010">
    <property type="protein sequence ID" value="SHO67109.1"/>
    <property type="molecule type" value="Genomic_DNA"/>
</dbReference>
<dbReference type="InterPro" id="IPR035901">
    <property type="entry name" value="GIY-YIG_endonuc_sf"/>
</dbReference>
<keyword evidence="2" id="KW-1185">Reference proteome</keyword>
<gene>
    <name evidence="1" type="ORF">SAMN02745172_03774</name>
</gene>
<reference evidence="1 2" key="1">
    <citation type="submission" date="2016-12" db="EMBL/GenBank/DDBJ databases">
        <authorList>
            <person name="Song W.-J."/>
            <person name="Kurnit D.M."/>
        </authorList>
    </citation>
    <scope>NUCLEOTIDE SEQUENCE [LARGE SCALE GENOMIC DNA]</scope>
    <source>
        <strain evidence="1 2">DSM 19599</strain>
    </source>
</reference>
<dbReference type="SUPFAM" id="SSF82771">
    <property type="entry name" value="GIY-YIG endonuclease"/>
    <property type="match status" value="1"/>
</dbReference>
<dbReference type="Proteomes" id="UP000186406">
    <property type="component" value="Unassembled WGS sequence"/>
</dbReference>